<dbReference type="EMBL" id="CP034562">
    <property type="protein sequence ID" value="AZQ60868.1"/>
    <property type="molecule type" value="Genomic_DNA"/>
</dbReference>
<protein>
    <recommendedName>
        <fullName evidence="1">Transposase IS66 central domain-containing protein</fullName>
    </recommendedName>
</protein>
<dbReference type="PANTHER" id="PTHR33678:SF1">
    <property type="entry name" value="BLL1576 PROTEIN"/>
    <property type="match status" value="1"/>
</dbReference>
<dbReference type="InterPro" id="IPR052344">
    <property type="entry name" value="Transposase-related"/>
</dbReference>
<dbReference type="InterPro" id="IPR004291">
    <property type="entry name" value="Transposase_IS66_central"/>
</dbReference>
<evidence type="ECO:0000259" key="1">
    <source>
        <dbReference type="Pfam" id="PF03050"/>
    </source>
</evidence>
<feature type="domain" description="Transposase IS66 central" evidence="1">
    <location>
        <begin position="3"/>
        <end position="85"/>
    </location>
</feature>
<organism evidence="2 3">
    <name type="scientific">Flammeovirga pectinis</name>
    <dbReference type="NCBI Taxonomy" id="2494373"/>
    <lineage>
        <taxon>Bacteria</taxon>
        <taxon>Pseudomonadati</taxon>
        <taxon>Bacteroidota</taxon>
        <taxon>Cytophagia</taxon>
        <taxon>Cytophagales</taxon>
        <taxon>Flammeovirgaceae</taxon>
        <taxon>Flammeovirga</taxon>
    </lineage>
</organism>
<name>A0A3Q9FN44_9BACT</name>
<gene>
    <name evidence="2" type="ORF">EI427_01165</name>
</gene>
<dbReference type="Proteomes" id="UP000267268">
    <property type="component" value="Chromosome 1"/>
</dbReference>
<dbReference type="Pfam" id="PF03050">
    <property type="entry name" value="DDE_Tnp_IS66"/>
    <property type="match status" value="1"/>
</dbReference>
<evidence type="ECO:0000313" key="2">
    <source>
        <dbReference type="EMBL" id="AZQ60868.1"/>
    </source>
</evidence>
<dbReference type="AlphaFoldDB" id="A0A3Q9FN44"/>
<evidence type="ECO:0000313" key="3">
    <source>
        <dbReference type="Proteomes" id="UP000267268"/>
    </source>
</evidence>
<dbReference type="OrthoDB" id="953817at2"/>
<accession>A0A3Q9FN44</accession>
<dbReference type="PANTHER" id="PTHR33678">
    <property type="entry name" value="BLL1576 PROTEIN"/>
    <property type="match status" value="1"/>
</dbReference>
<proteinExistence type="predicted"/>
<sequence>MQLEREKYAIPIINKLFEWAKEQRVLPKTDIGVAITYFLHHEKGLREYLKNGELLIDNNPIENKIRPLAIGRKNYMFAGNEQGASQIAMFYSFFATAKMNDVEPYK</sequence>
<keyword evidence="3" id="KW-1185">Reference proteome</keyword>
<reference evidence="2 3" key="1">
    <citation type="submission" date="2018-12" db="EMBL/GenBank/DDBJ databases">
        <title>Flammeovirga pectinis sp. nov., isolated from the gut of the Korean scallop, Patinopecten yessoensis.</title>
        <authorList>
            <person name="Bae J.-W."/>
            <person name="Jeong Y.-S."/>
            <person name="Kang W."/>
        </authorList>
    </citation>
    <scope>NUCLEOTIDE SEQUENCE [LARGE SCALE GENOMIC DNA]</scope>
    <source>
        <strain evidence="2 3">L12M1</strain>
    </source>
</reference>
<dbReference type="KEGG" id="fll:EI427_01165"/>